<evidence type="ECO:0000313" key="4">
    <source>
        <dbReference type="EMBL" id="TBL80869.1"/>
    </source>
</evidence>
<dbReference type="Pfam" id="PF04098">
    <property type="entry name" value="Rad52_Rad22"/>
    <property type="match status" value="1"/>
</dbReference>
<protein>
    <recommendedName>
        <fullName evidence="6">Rad52/22 family double-strand break repair protein</fullName>
    </recommendedName>
</protein>
<dbReference type="InterPro" id="IPR042525">
    <property type="entry name" value="Rad52_Rad59_Rad22_sf"/>
</dbReference>
<dbReference type="InterPro" id="IPR041247">
    <property type="entry name" value="Rad52_fam"/>
</dbReference>
<evidence type="ECO:0000256" key="3">
    <source>
        <dbReference type="ARBA" id="ARBA00023204"/>
    </source>
</evidence>
<dbReference type="RefSeq" id="WP_131012473.1">
    <property type="nucleotide sequence ID" value="NZ_SIRE01000004.1"/>
</dbReference>
<comment type="similarity">
    <text evidence="1">Belongs to the RAD52 family.</text>
</comment>
<organism evidence="4 5">
    <name type="scientific">Paenibacillus thalictri</name>
    <dbReference type="NCBI Taxonomy" id="2527873"/>
    <lineage>
        <taxon>Bacteria</taxon>
        <taxon>Bacillati</taxon>
        <taxon>Bacillota</taxon>
        <taxon>Bacilli</taxon>
        <taxon>Bacillales</taxon>
        <taxon>Paenibacillaceae</taxon>
        <taxon>Paenibacillus</taxon>
    </lineage>
</organism>
<keyword evidence="2" id="KW-0227">DNA damage</keyword>
<dbReference type="GO" id="GO:0006302">
    <property type="term" value="P:double-strand break repair"/>
    <property type="evidence" value="ECO:0007669"/>
    <property type="project" value="UniProtKB-ARBA"/>
</dbReference>
<keyword evidence="3" id="KW-0234">DNA repair</keyword>
<dbReference type="AlphaFoldDB" id="A0A4Q9DV50"/>
<gene>
    <name evidence="4" type="ORF">EYB31_06535</name>
</gene>
<keyword evidence="5" id="KW-1185">Reference proteome</keyword>
<dbReference type="Gene3D" id="3.30.390.80">
    <property type="entry name" value="DNA repair protein Rad52/59/22"/>
    <property type="match status" value="1"/>
</dbReference>
<reference evidence="4 5" key="1">
    <citation type="submission" date="2019-02" db="EMBL/GenBank/DDBJ databases">
        <title>Paenibacillus sp. nov., isolated from surface-sterilized tissue of Thalictrum simplex L.</title>
        <authorList>
            <person name="Tuo L."/>
        </authorList>
    </citation>
    <scope>NUCLEOTIDE SEQUENCE [LARGE SCALE GENOMIC DNA]</scope>
    <source>
        <strain evidence="4 5">N2SHLJ1</strain>
    </source>
</reference>
<dbReference type="GO" id="GO:0006310">
    <property type="term" value="P:DNA recombination"/>
    <property type="evidence" value="ECO:0007669"/>
    <property type="project" value="UniProtKB-ARBA"/>
</dbReference>
<dbReference type="OrthoDB" id="2659885at2"/>
<comment type="caution">
    <text evidence="4">The sequence shown here is derived from an EMBL/GenBank/DDBJ whole genome shotgun (WGS) entry which is preliminary data.</text>
</comment>
<evidence type="ECO:0000256" key="1">
    <source>
        <dbReference type="ARBA" id="ARBA00006638"/>
    </source>
</evidence>
<proteinExistence type="inferred from homology"/>
<evidence type="ECO:0000256" key="2">
    <source>
        <dbReference type="ARBA" id="ARBA00022763"/>
    </source>
</evidence>
<sequence length="247" mass="28090">MTTRAGTLFEQLNAPFPFAEYQYDSFGDHCYISGQSVTERLNQVLGVGYWKYEGLQHTEKIVQDPNGKNPRVKIYVQFSFFNADLQEWITFIDVGSEQIKTGMNEGDATKSAITDGMKKCASRIGVASDLYKGLIRWNKQQQTILLPDHYQQYYQEKCWVNAPVATSPSLSNNRTSRKSELTDKLKNKSSAIQQKIKAAWQELAGSLDGLDEWYAKKQQEQATDQQLLSILQKKLIEKRSAASAQIK</sequence>
<accession>A0A4Q9DV50</accession>
<evidence type="ECO:0008006" key="6">
    <source>
        <dbReference type="Google" id="ProtNLM"/>
    </source>
</evidence>
<name>A0A4Q9DV50_9BACL</name>
<evidence type="ECO:0000313" key="5">
    <source>
        <dbReference type="Proteomes" id="UP000293142"/>
    </source>
</evidence>
<dbReference type="EMBL" id="SIRE01000004">
    <property type="protein sequence ID" value="TBL80869.1"/>
    <property type="molecule type" value="Genomic_DNA"/>
</dbReference>
<dbReference type="Proteomes" id="UP000293142">
    <property type="component" value="Unassembled WGS sequence"/>
</dbReference>